<sequence length="127" mass="14224">MEILTNWLIVLHSISLSWWLWSALSTTRDHGTCSFLLTTAMCVHCKLSAAHYIYLHVKEVPLQYGAGVCVSHTFLISIKILRNTEIAETFVSLLCSVLKTCEYIHTLLIVTLKFQPVKLSSDDGLAG</sequence>
<evidence type="ECO:0000256" key="1">
    <source>
        <dbReference type="SAM" id="SignalP"/>
    </source>
</evidence>
<dbReference type="EMBL" id="KQ423591">
    <property type="protein sequence ID" value="KOF72593.1"/>
    <property type="molecule type" value="Genomic_DNA"/>
</dbReference>
<evidence type="ECO:0008006" key="3">
    <source>
        <dbReference type="Google" id="ProtNLM"/>
    </source>
</evidence>
<protein>
    <recommendedName>
        <fullName evidence="3">Secreted protein</fullName>
    </recommendedName>
</protein>
<evidence type="ECO:0000313" key="2">
    <source>
        <dbReference type="EMBL" id="KOF72593.1"/>
    </source>
</evidence>
<keyword evidence="1" id="KW-0732">Signal</keyword>
<reference evidence="2" key="1">
    <citation type="submission" date="2015-07" db="EMBL/GenBank/DDBJ databases">
        <title>MeaNS - Measles Nucleotide Surveillance Program.</title>
        <authorList>
            <person name="Tran T."/>
            <person name="Druce J."/>
        </authorList>
    </citation>
    <scope>NUCLEOTIDE SEQUENCE</scope>
    <source>
        <strain evidence="2">UCB-OBI-ISO-001</strain>
        <tissue evidence="2">Gonad</tissue>
    </source>
</reference>
<dbReference type="AlphaFoldDB" id="A0A0L8G6S7"/>
<proteinExistence type="predicted"/>
<feature type="signal peptide" evidence="1">
    <location>
        <begin position="1"/>
        <end position="25"/>
    </location>
</feature>
<feature type="chain" id="PRO_5005582792" description="Secreted protein" evidence="1">
    <location>
        <begin position="26"/>
        <end position="127"/>
    </location>
</feature>
<name>A0A0L8G6S7_OCTBM</name>
<accession>A0A0L8G6S7</accession>
<gene>
    <name evidence="2" type="ORF">OCBIM_22039239mg</name>
</gene>
<organism evidence="2">
    <name type="scientific">Octopus bimaculoides</name>
    <name type="common">California two-spotted octopus</name>
    <dbReference type="NCBI Taxonomy" id="37653"/>
    <lineage>
        <taxon>Eukaryota</taxon>
        <taxon>Metazoa</taxon>
        <taxon>Spiralia</taxon>
        <taxon>Lophotrochozoa</taxon>
        <taxon>Mollusca</taxon>
        <taxon>Cephalopoda</taxon>
        <taxon>Coleoidea</taxon>
        <taxon>Octopodiformes</taxon>
        <taxon>Octopoda</taxon>
        <taxon>Incirrata</taxon>
        <taxon>Octopodidae</taxon>
        <taxon>Octopus</taxon>
    </lineage>
</organism>